<evidence type="ECO:0000256" key="1">
    <source>
        <dbReference type="ARBA" id="ARBA00005868"/>
    </source>
</evidence>
<dbReference type="Gene3D" id="3.40.50.300">
    <property type="entry name" value="P-loop containing nucleotide triphosphate hydrolases"/>
    <property type="match status" value="2"/>
</dbReference>
<evidence type="ECO:0000256" key="4">
    <source>
        <dbReference type="ARBA" id="ARBA00022730"/>
    </source>
</evidence>
<keyword evidence="4" id="KW-0699">rRNA-binding</keyword>
<reference evidence="14" key="1">
    <citation type="submission" date="2021-01" db="EMBL/GenBank/DDBJ databases">
        <authorList>
            <person name="Corre E."/>
            <person name="Pelletier E."/>
            <person name="Niang G."/>
            <person name="Scheremetjew M."/>
            <person name="Finn R."/>
            <person name="Kale V."/>
            <person name="Holt S."/>
            <person name="Cochrane G."/>
            <person name="Meng A."/>
            <person name="Brown T."/>
            <person name="Cohen L."/>
        </authorList>
    </citation>
    <scope>NUCLEOTIDE SEQUENCE</scope>
    <source>
        <strain evidence="14">CCAP979/52</strain>
    </source>
</reference>
<evidence type="ECO:0000313" key="14">
    <source>
        <dbReference type="EMBL" id="CAD8644891.1"/>
    </source>
</evidence>
<evidence type="ECO:0000256" key="8">
    <source>
        <dbReference type="ARBA" id="ARBA00022840"/>
    </source>
</evidence>
<proteinExistence type="inferred from homology"/>
<accession>A0A7S0QR77</accession>
<keyword evidence="8" id="KW-0067">ATP-binding</keyword>
<keyword evidence="9" id="KW-0810">Translation regulation</keyword>
<dbReference type="PANTHER" id="PTHR43858">
    <property type="entry name" value="ENERGY-DEPENDENT TRANSLATIONAL THROTTLE PROTEIN ETTA"/>
    <property type="match status" value="1"/>
</dbReference>
<dbReference type="GO" id="GO:0006412">
    <property type="term" value="P:translation"/>
    <property type="evidence" value="ECO:0007669"/>
    <property type="project" value="UniProtKB-KW"/>
</dbReference>
<dbReference type="PANTHER" id="PTHR43858:SF1">
    <property type="entry name" value="ABC TRANSPORTER-RELATED PROTEIN"/>
    <property type="match status" value="1"/>
</dbReference>
<sequence length="633" mass="70139">MTSSFAPSFRTSGVSPFGSSNRFVFSRTSPLGLTMQLSAKKAQKGDKKPKKSSSTTTVDKSANKQTSKVLDLDKREYIYQMYKLGKRLPNGKDILQNINLSFYPGAKIGVLGNNGAGKSTLMRIMAGVDPNYEGDAAPARWAKIGYLEQEPKLLEDKTVRENIETAVAGTRQLLQRYSELGKELAGPGLDPAVSEKLMNEMSRVQDGIDAANGWELERTLERAQDALRCPPSDALVSVLSGGERRRVALCRLLLEKPDLLLLDEPTNHLDAESVAWLEHFLGTYPGTCVGITHDRYFLDNVCQWILELDQGKGIPYEGNYQTFLDKKTERLRQERKGGDVRARELERELEWIRSSPKARQAKSKARVQAYEELVAQAGEAERREGQATLYVPAGPKLGDVVVEFEGVAKAFGGRLLYEDLSFSLPRGGIVGVIGPNGCGKSTLFRMIAGQEEPTAGKVTVGETVKLMYVTQDRLGLDGEKTVFEAVNNGYDIMQLGAKEINVRQYLGWFNFRGADQQKPVKGLSGGERNRLQLAMTLKEGGNLLLLDEPTNDLDIDTLRALEDAVLGFAGCAVVISHDRYFLDRIATHILAFEGPECTPFFWPGNFASYEENRLSRLGQVEPTRIKFRPLPTL</sequence>
<keyword evidence="7" id="KW-0378">Hydrolase</keyword>
<dbReference type="GO" id="GO:0019843">
    <property type="term" value="F:rRNA binding"/>
    <property type="evidence" value="ECO:0007669"/>
    <property type="project" value="UniProtKB-KW"/>
</dbReference>
<dbReference type="InterPro" id="IPR032781">
    <property type="entry name" value="ABC_tran_Xtn"/>
</dbReference>
<dbReference type="EMBL" id="HBEZ01040974">
    <property type="protein sequence ID" value="CAD8644891.1"/>
    <property type="molecule type" value="Transcribed_RNA"/>
</dbReference>
<dbReference type="FunFam" id="3.40.50.300:FF:000183">
    <property type="entry name" value="ABC transporter ATP-binding protein yjjK"/>
    <property type="match status" value="1"/>
</dbReference>
<dbReference type="GO" id="GO:0005524">
    <property type="term" value="F:ATP binding"/>
    <property type="evidence" value="ECO:0007669"/>
    <property type="project" value="UniProtKB-KW"/>
</dbReference>
<dbReference type="Pfam" id="PF12848">
    <property type="entry name" value="ABC_tran_Xtn"/>
    <property type="match status" value="1"/>
</dbReference>
<dbReference type="InterPro" id="IPR003593">
    <property type="entry name" value="AAA+_ATPase"/>
</dbReference>
<evidence type="ECO:0000256" key="6">
    <source>
        <dbReference type="ARBA" id="ARBA00022741"/>
    </source>
</evidence>
<dbReference type="AlphaFoldDB" id="A0A7S0QR77"/>
<evidence type="ECO:0000256" key="10">
    <source>
        <dbReference type="ARBA" id="ARBA00022884"/>
    </source>
</evidence>
<keyword evidence="3" id="KW-0820">tRNA-binding</keyword>
<keyword evidence="5" id="KW-0677">Repeat</keyword>
<protein>
    <recommendedName>
        <fullName evidence="13">ABC transporter domain-containing protein</fullName>
    </recommendedName>
</protein>
<feature type="domain" description="ABC transporter" evidence="13">
    <location>
        <begin position="79"/>
        <end position="335"/>
    </location>
</feature>
<keyword evidence="10" id="KW-0694">RNA-binding</keyword>
<evidence type="ECO:0000256" key="2">
    <source>
        <dbReference type="ARBA" id="ARBA00022490"/>
    </source>
</evidence>
<name>A0A7S0QR77_9CRYP</name>
<dbReference type="InterPro" id="IPR027417">
    <property type="entry name" value="P-loop_NTPase"/>
</dbReference>
<comment type="similarity">
    <text evidence="1">Belongs to the ABC transporter superfamily. ABCF family. Translational throttle EttA subfamily.</text>
</comment>
<dbReference type="GO" id="GO:0045900">
    <property type="term" value="P:negative regulation of translational elongation"/>
    <property type="evidence" value="ECO:0007669"/>
    <property type="project" value="InterPro"/>
</dbReference>
<feature type="region of interest" description="Disordered" evidence="12">
    <location>
        <begin position="1"/>
        <end position="23"/>
    </location>
</feature>
<dbReference type="NCBIfam" id="TIGR03719">
    <property type="entry name" value="ABC_ABC_ChvD"/>
    <property type="match status" value="1"/>
</dbReference>
<dbReference type="GO" id="GO:0016887">
    <property type="term" value="F:ATP hydrolysis activity"/>
    <property type="evidence" value="ECO:0007669"/>
    <property type="project" value="InterPro"/>
</dbReference>
<evidence type="ECO:0000256" key="12">
    <source>
        <dbReference type="SAM" id="MobiDB-lite"/>
    </source>
</evidence>
<evidence type="ECO:0000256" key="11">
    <source>
        <dbReference type="ARBA" id="ARBA00022917"/>
    </source>
</evidence>
<gene>
    <name evidence="14" type="ORF">CCUR1050_LOCUS22576</name>
</gene>
<keyword evidence="2" id="KW-0963">Cytoplasm</keyword>
<dbReference type="SUPFAM" id="SSF52540">
    <property type="entry name" value="P-loop containing nucleoside triphosphate hydrolases"/>
    <property type="match status" value="2"/>
</dbReference>
<dbReference type="HAMAP" id="MF_00847">
    <property type="entry name" value="EttA"/>
    <property type="match status" value="1"/>
</dbReference>
<dbReference type="InterPro" id="IPR003439">
    <property type="entry name" value="ABC_transporter-like_ATP-bd"/>
</dbReference>
<evidence type="ECO:0000256" key="5">
    <source>
        <dbReference type="ARBA" id="ARBA00022737"/>
    </source>
</evidence>
<evidence type="ECO:0000256" key="3">
    <source>
        <dbReference type="ARBA" id="ARBA00022555"/>
    </source>
</evidence>
<keyword evidence="6" id="KW-0547">Nucleotide-binding</keyword>
<dbReference type="InterPro" id="IPR022374">
    <property type="entry name" value="EttA"/>
</dbReference>
<feature type="region of interest" description="Disordered" evidence="12">
    <location>
        <begin position="36"/>
        <end position="65"/>
    </location>
</feature>
<evidence type="ECO:0000256" key="7">
    <source>
        <dbReference type="ARBA" id="ARBA00022801"/>
    </source>
</evidence>
<dbReference type="Pfam" id="PF00005">
    <property type="entry name" value="ABC_tran"/>
    <property type="match status" value="2"/>
</dbReference>
<dbReference type="SMART" id="SM00382">
    <property type="entry name" value="AAA"/>
    <property type="match status" value="2"/>
</dbReference>
<dbReference type="PROSITE" id="PS50893">
    <property type="entry name" value="ABC_TRANSPORTER_2"/>
    <property type="match status" value="2"/>
</dbReference>
<evidence type="ECO:0000256" key="9">
    <source>
        <dbReference type="ARBA" id="ARBA00022845"/>
    </source>
</evidence>
<dbReference type="PROSITE" id="PS00211">
    <property type="entry name" value="ABC_TRANSPORTER_1"/>
    <property type="match status" value="2"/>
</dbReference>
<dbReference type="CDD" id="cd03221">
    <property type="entry name" value="ABCF_EF-3"/>
    <property type="match status" value="2"/>
</dbReference>
<dbReference type="InterPro" id="IPR017871">
    <property type="entry name" value="ABC_transporter-like_CS"/>
</dbReference>
<feature type="domain" description="ABC transporter" evidence="13">
    <location>
        <begin position="402"/>
        <end position="619"/>
    </location>
</feature>
<dbReference type="FunFam" id="3.40.50.300:FF:000011">
    <property type="entry name" value="Putative ABC transporter ATP-binding component"/>
    <property type="match status" value="1"/>
</dbReference>
<evidence type="ECO:0000259" key="13">
    <source>
        <dbReference type="PROSITE" id="PS50893"/>
    </source>
</evidence>
<keyword evidence="11" id="KW-0648">Protein biosynthesis</keyword>
<dbReference type="NCBIfam" id="NF008775">
    <property type="entry name" value="PRK11819.1"/>
    <property type="match status" value="1"/>
</dbReference>
<dbReference type="GO" id="GO:0000049">
    <property type="term" value="F:tRNA binding"/>
    <property type="evidence" value="ECO:0007669"/>
    <property type="project" value="UniProtKB-KW"/>
</dbReference>
<organism evidence="14">
    <name type="scientific">Cryptomonas curvata</name>
    <dbReference type="NCBI Taxonomy" id="233186"/>
    <lineage>
        <taxon>Eukaryota</taxon>
        <taxon>Cryptophyceae</taxon>
        <taxon>Cryptomonadales</taxon>
        <taxon>Cryptomonadaceae</taxon>
        <taxon>Cryptomonas</taxon>
    </lineage>
</organism>